<feature type="binding site" evidence="4">
    <location>
        <position position="186"/>
    </location>
    <ligand>
        <name>substrate</name>
    </ligand>
</feature>
<feature type="domain" description="NAD-dependent epimerase/dehydratase" evidence="5">
    <location>
        <begin position="2"/>
        <end position="242"/>
    </location>
</feature>
<name>A0A2T3NCL3_9GAMM</name>
<dbReference type="NCBIfam" id="TIGR02197">
    <property type="entry name" value="heptose_epim"/>
    <property type="match status" value="1"/>
</dbReference>
<comment type="caution">
    <text evidence="6">The sequence shown here is derived from an EMBL/GenBank/DDBJ whole genome shotgun (WGS) entry which is preliminary data.</text>
</comment>
<feature type="binding site" evidence="4">
    <location>
        <position position="193"/>
    </location>
    <ligand>
        <name>substrate</name>
    </ligand>
</feature>
<feature type="active site" description="Proton acceptor" evidence="4">
    <location>
        <position position="140"/>
    </location>
</feature>
<feature type="binding site" evidence="4">
    <location>
        <position position="92"/>
    </location>
    <ligand>
        <name>NADP(+)</name>
        <dbReference type="ChEBI" id="CHEBI:58349"/>
    </ligand>
</feature>
<evidence type="ECO:0000256" key="3">
    <source>
        <dbReference type="ARBA" id="ARBA00023277"/>
    </source>
</evidence>
<dbReference type="Gene3D" id="3.90.25.10">
    <property type="entry name" value="UDP-galactose 4-epimerase, domain 1"/>
    <property type="match status" value="1"/>
</dbReference>
<evidence type="ECO:0000256" key="1">
    <source>
        <dbReference type="ARBA" id="ARBA00022857"/>
    </source>
</evidence>
<dbReference type="Gene3D" id="3.40.50.720">
    <property type="entry name" value="NAD(P)-binding Rossmann-like Domain"/>
    <property type="match status" value="1"/>
</dbReference>
<comment type="domain">
    <text evidence="4">Contains a large N-terminal NADP-binding domain, and a smaller C-terminal substrate-binding domain.</text>
</comment>
<feature type="binding site" evidence="4">
    <location>
        <position position="176"/>
    </location>
    <ligand>
        <name>NADP(+)</name>
        <dbReference type="ChEBI" id="CHEBI:58349"/>
    </ligand>
</feature>
<dbReference type="EC" id="5.1.3.20" evidence="4"/>
<dbReference type="Pfam" id="PF01370">
    <property type="entry name" value="Epimerase"/>
    <property type="match status" value="1"/>
</dbReference>
<organism evidence="6 7">
    <name type="scientific">Photobacterium rosenbergii</name>
    <dbReference type="NCBI Taxonomy" id="294936"/>
    <lineage>
        <taxon>Bacteria</taxon>
        <taxon>Pseudomonadati</taxon>
        <taxon>Pseudomonadota</taxon>
        <taxon>Gammaproteobacteria</taxon>
        <taxon>Vibrionales</taxon>
        <taxon>Vibrionaceae</taxon>
        <taxon>Photobacterium</taxon>
    </lineage>
</organism>
<dbReference type="GO" id="GO:0050661">
    <property type="term" value="F:NADP binding"/>
    <property type="evidence" value="ECO:0007669"/>
    <property type="project" value="InterPro"/>
</dbReference>
<keyword evidence="2 4" id="KW-0413">Isomerase</keyword>
<feature type="binding site" evidence="4">
    <location>
        <begin position="75"/>
        <end position="79"/>
    </location>
    <ligand>
        <name>NADP(+)</name>
        <dbReference type="ChEBI" id="CHEBI:58349"/>
    </ligand>
</feature>
<feature type="binding site" evidence="4">
    <location>
        <position position="278"/>
    </location>
    <ligand>
        <name>substrate</name>
    </ligand>
</feature>
<evidence type="ECO:0000256" key="2">
    <source>
        <dbReference type="ARBA" id="ARBA00023235"/>
    </source>
</evidence>
<evidence type="ECO:0000313" key="7">
    <source>
        <dbReference type="Proteomes" id="UP000241346"/>
    </source>
</evidence>
<feature type="binding site" evidence="4">
    <location>
        <position position="215"/>
    </location>
    <ligand>
        <name>substrate</name>
    </ligand>
</feature>
<comment type="pathway">
    <text evidence="4">Nucleotide-sugar biosynthesis; ADP-L-glycero-beta-D-manno-heptose biosynthesis; ADP-L-glycero-beta-D-manno-heptose from D-glycero-beta-D-manno-heptose 7-phosphate: step 4/4.</text>
</comment>
<comment type="function">
    <text evidence="4">Catalyzes the interconversion between ADP-D-glycero-beta-D-manno-heptose and ADP-L-glycero-beta-D-manno-heptose via an epimerization at carbon 6 of the heptose.</text>
</comment>
<feature type="binding site" evidence="4">
    <location>
        <position position="175"/>
    </location>
    <ligand>
        <name>substrate</name>
    </ligand>
</feature>
<proteinExistence type="inferred from homology"/>
<dbReference type="InterPro" id="IPR001509">
    <property type="entry name" value="Epimerase_deHydtase"/>
</dbReference>
<gene>
    <name evidence="4" type="primary">hldD</name>
    <name evidence="6" type="ORF">C9J01_15040</name>
</gene>
<feature type="binding site" evidence="4">
    <location>
        <position position="53"/>
    </location>
    <ligand>
        <name>NADP(+)</name>
        <dbReference type="ChEBI" id="CHEBI:58349"/>
    </ligand>
</feature>
<feature type="binding site" evidence="4">
    <location>
        <begin position="31"/>
        <end position="32"/>
    </location>
    <ligand>
        <name>NADP(+)</name>
        <dbReference type="ChEBI" id="CHEBI:58349"/>
    </ligand>
</feature>
<dbReference type="GO" id="GO:0008712">
    <property type="term" value="F:ADP-glyceromanno-heptose 6-epimerase activity"/>
    <property type="evidence" value="ECO:0007669"/>
    <property type="project" value="UniProtKB-UniRule"/>
</dbReference>
<dbReference type="Proteomes" id="UP000241346">
    <property type="component" value="Unassembled WGS sequence"/>
</dbReference>
<keyword evidence="3 4" id="KW-0119">Carbohydrate metabolism</keyword>
<evidence type="ECO:0000313" key="6">
    <source>
        <dbReference type="EMBL" id="PSW11836.1"/>
    </source>
</evidence>
<dbReference type="InterPro" id="IPR011912">
    <property type="entry name" value="Heptose_epim"/>
</dbReference>
<dbReference type="HAMAP" id="MF_01601">
    <property type="entry name" value="Heptose_epimerase"/>
    <property type="match status" value="1"/>
</dbReference>
<protein>
    <recommendedName>
        <fullName evidence="4">ADP-L-glycero-D-manno-heptose-6-epimerase</fullName>
        <ecNumber evidence="4">5.1.3.20</ecNumber>
    </recommendedName>
    <alternativeName>
        <fullName evidence="4">ADP-L-glycero-beta-D-manno-heptose-6-epimerase</fullName>
        <shortName evidence="4">ADP-glyceromanno-heptose 6-epimerase</shortName>
        <shortName evidence="4">ADP-hep 6-epimerase</shortName>
        <shortName evidence="4">AGME</shortName>
    </alternativeName>
</protein>
<comment type="catalytic activity">
    <reaction evidence="4">
        <text>ADP-D-glycero-beta-D-manno-heptose = ADP-L-glycero-beta-D-manno-heptose</text>
        <dbReference type="Rhea" id="RHEA:17577"/>
        <dbReference type="ChEBI" id="CHEBI:59967"/>
        <dbReference type="ChEBI" id="CHEBI:61506"/>
        <dbReference type="EC" id="5.1.3.20"/>
    </reaction>
</comment>
<dbReference type="OrthoDB" id="9803010at2"/>
<dbReference type="InterPro" id="IPR036291">
    <property type="entry name" value="NAD(P)-bd_dom_sf"/>
</dbReference>
<feature type="binding site" evidence="4">
    <location>
        <begin position="207"/>
        <end position="210"/>
    </location>
    <ligand>
        <name>substrate</name>
    </ligand>
</feature>
<reference evidence="6 7" key="1">
    <citation type="submission" date="2018-03" db="EMBL/GenBank/DDBJ databases">
        <title>Whole genome sequencing of Histamine producing bacteria.</title>
        <authorList>
            <person name="Butler K."/>
        </authorList>
    </citation>
    <scope>NUCLEOTIDE SEQUENCE [LARGE SCALE GENOMIC DNA]</scope>
    <source>
        <strain evidence="6 7">DSM 19138</strain>
    </source>
</reference>
<evidence type="ECO:0000256" key="4">
    <source>
        <dbReference type="HAMAP-Rule" id="MF_01601"/>
    </source>
</evidence>
<keyword evidence="1 4" id="KW-0521">NADP</keyword>
<sequence>MIIVTGGAGMIGSNLVKELNEQGRSDILVVDNLKDGTKFTNLVDLDIADYMDKEDFITQIMAGDDFGPIDAVFHQGACSSTTEWDGKYMMLNNYEYSKELLHYCLERDIPFLYASSAATYGGRDHDFIEAREYEGALNVYGYSKQLFDNYVRRLWQDAKEHGETLSQITGFRYFNVYGPREQHKGSMASVAFHLNNQINQGDNPKLFEGSDNLKRDFVFVGDVCKVNLWFWQNGVSGIYNCGTGKAEPFSEVAKAVIKHHGKGEVEEIPFPEHLKGRYQAFTEADLTQLRAAGYTDPFKSVAEGVAEYMATINQTK</sequence>
<feature type="binding site" evidence="4">
    <location>
        <position position="144"/>
    </location>
    <ligand>
        <name>NADP(+)</name>
        <dbReference type="ChEBI" id="CHEBI:58349"/>
    </ligand>
</feature>
<dbReference type="UniPathway" id="UPA00356">
    <property type="reaction ID" value="UER00440"/>
</dbReference>
<dbReference type="GO" id="GO:0005975">
    <property type="term" value="P:carbohydrate metabolic process"/>
    <property type="evidence" value="ECO:0007669"/>
    <property type="project" value="UniProtKB-UniRule"/>
</dbReference>
<dbReference type="PANTHER" id="PTHR43103">
    <property type="entry name" value="NUCLEOSIDE-DIPHOSPHATE-SUGAR EPIMERASE"/>
    <property type="match status" value="1"/>
</dbReference>
<dbReference type="SUPFAM" id="SSF51735">
    <property type="entry name" value="NAD(P)-binding Rossmann-fold domains"/>
    <property type="match status" value="1"/>
</dbReference>
<feature type="binding site" evidence="4">
    <location>
        <position position="38"/>
    </location>
    <ligand>
        <name>NADP(+)</name>
        <dbReference type="ChEBI" id="CHEBI:58349"/>
    </ligand>
</feature>
<evidence type="ECO:0000259" key="5">
    <source>
        <dbReference type="Pfam" id="PF01370"/>
    </source>
</evidence>
<dbReference type="GO" id="GO:0097171">
    <property type="term" value="P:ADP-L-glycero-beta-D-manno-heptose biosynthetic process"/>
    <property type="evidence" value="ECO:0007669"/>
    <property type="project" value="UniProtKB-UniPathway"/>
</dbReference>
<dbReference type="AlphaFoldDB" id="A0A2T3NCL3"/>
<dbReference type="NCBIfam" id="NF008360">
    <property type="entry name" value="PRK11150.1"/>
    <property type="match status" value="1"/>
</dbReference>
<feature type="binding site" evidence="4">
    <location>
        <position position="184"/>
    </location>
    <ligand>
        <name>NADP(+)</name>
        <dbReference type="ChEBI" id="CHEBI:58349"/>
    </ligand>
</feature>
<accession>A0A2T3NCL3</accession>
<dbReference type="RefSeq" id="WP_107298978.1">
    <property type="nucleotide sequence ID" value="NZ_PYMB01000006.1"/>
</dbReference>
<comment type="subunit">
    <text evidence="4">Homopentamer.</text>
</comment>
<comment type="cofactor">
    <cofactor evidence="4">
        <name>NADP(+)</name>
        <dbReference type="ChEBI" id="CHEBI:58349"/>
    </cofactor>
    <text evidence="4">Binds 1 NADP(+) per subunit.</text>
</comment>
<comment type="similarity">
    <text evidence="4">Belongs to the NAD(P)-dependent epimerase/dehydratase family. HldD subfamily.</text>
</comment>
<dbReference type="CDD" id="cd05248">
    <property type="entry name" value="ADP_GME_SDR_e"/>
    <property type="match status" value="1"/>
</dbReference>
<feature type="active site" description="Proton acceptor" evidence="4">
    <location>
        <position position="184"/>
    </location>
</feature>
<dbReference type="EMBL" id="PYMB01000006">
    <property type="protein sequence ID" value="PSW11836.1"/>
    <property type="molecule type" value="Genomic_DNA"/>
</dbReference>
<dbReference type="PANTHER" id="PTHR43103:SF3">
    <property type="entry name" value="ADP-L-GLYCERO-D-MANNO-HEPTOSE-6-EPIMERASE"/>
    <property type="match status" value="1"/>
</dbReference>
<feature type="binding site" evidence="4">
    <location>
        <begin position="10"/>
        <end position="11"/>
    </location>
    <ligand>
        <name>NADP(+)</name>
        <dbReference type="ChEBI" id="CHEBI:58349"/>
    </ligand>
</feature>